<keyword evidence="8" id="KW-0547">Nucleotide-binding</keyword>
<comment type="subcellular location">
    <subcellularLocation>
        <location evidence="6">Cytoplasm</location>
    </subcellularLocation>
</comment>
<comment type="similarity">
    <text evidence="6">Belongs to the RuvA family.</text>
</comment>
<sequence>MIDFICGKLAAGGSGWAVLEVQGIGFYLHVPAATRLPALGQEIKLYAHMAVREDGIQLYGFADQEQRDCFLALLNVAGVGPKVALAVVSHLPPGQLQAVIAGGDVHQLVKVPGVGKKTAQRILLELKDKLAVPVVSAGTVVPQDTAGSDLTAEDAVIALVSLGYAQTEAREAVGRVQTKAATKDVSTLIKEALKVLAPIK</sequence>
<dbReference type="CDD" id="cd14332">
    <property type="entry name" value="UBA_RuvA_C"/>
    <property type="match status" value="1"/>
</dbReference>
<dbReference type="SUPFAM" id="SSF50249">
    <property type="entry name" value="Nucleic acid-binding proteins"/>
    <property type="match status" value="1"/>
</dbReference>
<comment type="caution">
    <text evidence="8">The sequence shown here is derived from an EMBL/GenBank/DDBJ whole genome shotgun (WGS) entry which is preliminary data.</text>
</comment>
<evidence type="ECO:0000256" key="5">
    <source>
        <dbReference type="ARBA" id="ARBA00023204"/>
    </source>
</evidence>
<keyword evidence="5 6" id="KW-0234">DNA repair</keyword>
<evidence type="ECO:0000256" key="4">
    <source>
        <dbReference type="ARBA" id="ARBA00023172"/>
    </source>
</evidence>
<dbReference type="GO" id="GO:0005737">
    <property type="term" value="C:cytoplasm"/>
    <property type="evidence" value="ECO:0007669"/>
    <property type="project" value="UniProtKB-SubCell"/>
</dbReference>
<dbReference type="InterPro" id="IPR000085">
    <property type="entry name" value="RuvA"/>
</dbReference>
<dbReference type="SMART" id="SM00278">
    <property type="entry name" value="HhH1"/>
    <property type="match status" value="2"/>
</dbReference>
<dbReference type="GO" id="GO:0000400">
    <property type="term" value="F:four-way junction DNA binding"/>
    <property type="evidence" value="ECO:0007669"/>
    <property type="project" value="UniProtKB-UniRule"/>
</dbReference>
<dbReference type="STRING" id="1121428.DESHY_110174"/>
<comment type="caution">
    <text evidence="6">Lacks conserved residue(s) required for the propagation of feature annotation.</text>
</comment>
<accession>K8DXH4</accession>
<comment type="function">
    <text evidence="6">The RuvA-RuvB-RuvC complex processes Holliday junction (HJ) DNA during genetic recombination and DNA repair, while the RuvA-RuvB complex plays an important role in the rescue of blocked DNA replication forks via replication fork reversal (RFR). RuvA specifically binds to HJ cruciform DNA, conferring on it an open structure. The RuvB hexamer acts as an ATP-dependent pump, pulling dsDNA into and through the RuvAB complex. HJ branch migration allows RuvC to scan DNA until it finds its consensus sequence, where it cleaves and resolves the cruciform DNA.</text>
</comment>
<dbReference type="SUPFAM" id="SSF46929">
    <property type="entry name" value="DNA helicase RuvA subunit, C-terminal domain"/>
    <property type="match status" value="1"/>
</dbReference>
<dbReference type="Pfam" id="PF07499">
    <property type="entry name" value="RuvA_C"/>
    <property type="match status" value="1"/>
</dbReference>
<dbReference type="GO" id="GO:0016787">
    <property type="term" value="F:hydrolase activity"/>
    <property type="evidence" value="ECO:0007669"/>
    <property type="project" value="UniProtKB-KW"/>
</dbReference>
<dbReference type="HAMAP" id="MF_00031">
    <property type="entry name" value="DNA_HJ_migration_RuvA"/>
    <property type="match status" value="1"/>
</dbReference>
<evidence type="ECO:0000256" key="6">
    <source>
        <dbReference type="HAMAP-Rule" id="MF_00031"/>
    </source>
</evidence>
<feature type="region of interest" description="Domain II" evidence="6">
    <location>
        <begin position="63"/>
        <end position="140"/>
    </location>
</feature>
<keyword evidence="8" id="KW-0067">ATP-binding</keyword>
<dbReference type="InterPro" id="IPR010994">
    <property type="entry name" value="RuvA_2-like"/>
</dbReference>
<evidence type="ECO:0000313" key="9">
    <source>
        <dbReference type="Proteomes" id="UP000009315"/>
    </source>
</evidence>
<dbReference type="GO" id="GO:0009378">
    <property type="term" value="F:four-way junction helicase activity"/>
    <property type="evidence" value="ECO:0007669"/>
    <property type="project" value="InterPro"/>
</dbReference>
<dbReference type="OrthoDB" id="5293449at2"/>
<dbReference type="Proteomes" id="UP000009315">
    <property type="component" value="Unassembled WGS sequence"/>
</dbReference>
<dbReference type="InterPro" id="IPR012340">
    <property type="entry name" value="NA-bd_OB-fold"/>
</dbReference>
<dbReference type="GO" id="GO:0006281">
    <property type="term" value="P:DNA repair"/>
    <property type="evidence" value="ECO:0007669"/>
    <property type="project" value="UniProtKB-UniRule"/>
</dbReference>
<dbReference type="EMBL" id="CAOS01000003">
    <property type="protein sequence ID" value="CCO07230.1"/>
    <property type="molecule type" value="Genomic_DNA"/>
</dbReference>
<evidence type="ECO:0000313" key="8">
    <source>
        <dbReference type="EMBL" id="CCO07230.1"/>
    </source>
</evidence>
<keyword evidence="4 6" id="KW-0233">DNA recombination</keyword>
<dbReference type="GO" id="GO:0048476">
    <property type="term" value="C:Holliday junction resolvase complex"/>
    <property type="evidence" value="ECO:0007669"/>
    <property type="project" value="UniProtKB-UniRule"/>
</dbReference>
<dbReference type="InterPro" id="IPR011114">
    <property type="entry name" value="RuvA_C"/>
</dbReference>
<dbReference type="GO" id="GO:0009379">
    <property type="term" value="C:Holliday junction helicase complex"/>
    <property type="evidence" value="ECO:0007669"/>
    <property type="project" value="InterPro"/>
</dbReference>
<organism evidence="8 9">
    <name type="scientific">Desulforamulus hydrothermalis Lam5 = DSM 18033</name>
    <dbReference type="NCBI Taxonomy" id="1121428"/>
    <lineage>
        <taxon>Bacteria</taxon>
        <taxon>Bacillati</taxon>
        <taxon>Bacillota</taxon>
        <taxon>Clostridia</taxon>
        <taxon>Eubacteriales</taxon>
        <taxon>Peptococcaceae</taxon>
        <taxon>Desulforamulus</taxon>
    </lineage>
</organism>
<dbReference type="eggNOG" id="COG0632">
    <property type="taxonomic scope" value="Bacteria"/>
</dbReference>
<comment type="subunit">
    <text evidence="6">Homotetramer. Forms an RuvA(8)-RuvB(12)-Holliday junction (HJ) complex. HJ DNA is sandwiched between 2 RuvA tetramers; dsDNA enters through RuvA and exits via RuvB. An RuvB hexamer assembles on each DNA strand where it exits the tetramer. Each RuvB hexamer is contacted by two RuvA subunits (via domain III) on 2 adjacent RuvB subunits; this complex drives branch migration. In the full resolvosome a probable DNA-RuvA(4)-RuvB(12)-RuvC(2) complex forms which resolves the HJ.</text>
</comment>
<name>K8DXH4_9FIRM</name>
<dbReference type="RefSeq" id="WP_008410049.1">
    <property type="nucleotide sequence ID" value="NZ_CAOS01000003.1"/>
</dbReference>
<dbReference type="GO" id="GO:0005524">
    <property type="term" value="F:ATP binding"/>
    <property type="evidence" value="ECO:0007669"/>
    <property type="project" value="InterPro"/>
</dbReference>
<dbReference type="InterPro" id="IPR036267">
    <property type="entry name" value="RuvA_C_sf"/>
</dbReference>
<dbReference type="SUPFAM" id="SSF47781">
    <property type="entry name" value="RuvA domain 2-like"/>
    <property type="match status" value="1"/>
</dbReference>
<dbReference type="AlphaFoldDB" id="K8DXH4"/>
<keyword evidence="2 6" id="KW-0227">DNA damage</keyword>
<comment type="domain">
    <text evidence="6">Has three domains with a flexible linker between the domains II and III and assumes an 'L' shape. Domain III is highly mobile and contacts RuvB.</text>
</comment>
<evidence type="ECO:0000256" key="1">
    <source>
        <dbReference type="ARBA" id="ARBA00022490"/>
    </source>
</evidence>
<dbReference type="Gene3D" id="1.10.8.10">
    <property type="entry name" value="DNA helicase RuvA subunit, C-terminal domain"/>
    <property type="match status" value="1"/>
</dbReference>
<evidence type="ECO:0000259" key="7">
    <source>
        <dbReference type="SMART" id="SM00278"/>
    </source>
</evidence>
<feature type="domain" description="Helix-hairpin-helix DNA-binding motif class 1" evidence="7">
    <location>
        <begin position="106"/>
        <end position="125"/>
    </location>
</feature>
<protein>
    <recommendedName>
        <fullName evidence="6">Holliday junction branch migration complex subunit RuvA</fullName>
    </recommendedName>
</protein>
<dbReference type="GO" id="GO:0006310">
    <property type="term" value="P:DNA recombination"/>
    <property type="evidence" value="ECO:0007669"/>
    <property type="project" value="UniProtKB-UniRule"/>
</dbReference>
<keyword evidence="8" id="KW-0378">Hydrolase</keyword>
<proteinExistence type="inferred from homology"/>
<dbReference type="Gene3D" id="1.10.150.20">
    <property type="entry name" value="5' to 3' exonuclease, C-terminal subdomain"/>
    <property type="match status" value="1"/>
</dbReference>
<keyword evidence="8" id="KW-0347">Helicase</keyword>
<keyword evidence="1 6" id="KW-0963">Cytoplasm</keyword>
<keyword evidence="3 6" id="KW-0238">DNA-binding</keyword>
<dbReference type="Gene3D" id="2.40.50.140">
    <property type="entry name" value="Nucleic acid-binding proteins"/>
    <property type="match status" value="1"/>
</dbReference>
<evidence type="ECO:0000256" key="2">
    <source>
        <dbReference type="ARBA" id="ARBA00022763"/>
    </source>
</evidence>
<feature type="region of interest" description="Domain III" evidence="6">
    <location>
        <begin position="150"/>
        <end position="200"/>
    </location>
</feature>
<evidence type="ECO:0000256" key="3">
    <source>
        <dbReference type="ARBA" id="ARBA00023125"/>
    </source>
</evidence>
<dbReference type="NCBIfam" id="TIGR00084">
    <property type="entry name" value="ruvA"/>
    <property type="match status" value="1"/>
</dbReference>
<reference evidence="8 9" key="1">
    <citation type="journal article" date="2013" name="Genome Announc.">
        <title>Genome Sequence of the Sulfate-Reducing Bacterium Desulfotomaculum hydrothermale Lam5(T).</title>
        <authorList>
            <person name="Amin O."/>
            <person name="Fardeau M.L."/>
            <person name="Valette O."/>
            <person name="Hirschler-Rea A."/>
            <person name="Barbe V."/>
            <person name="Medigue C."/>
            <person name="Vacherie B."/>
            <person name="Ollivier B."/>
            <person name="Bertin P.N."/>
            <person name="Dolla A."/>
        </authorList>
    </citation>
    <scope>NUCLEOTIDE SEQUENCE [LARGE SCALE GENOMIC DNA]</scope>
    <source>
        <strain evidence="9">Lam5 / DSM 18033</strain>
    </source>
</reference>
<dbReference type="Pfam" id="PF14520">
    <property type="entry name" value="HHH_5"/>
    <property type="match status" value="1"/>
</dbReference>
<dbReference type="InterPro" id="IPR003583">
    <property type="entry name" value="Hlx-hairpin-Hlx_DNA-bd_motif"/>
</dbReference>
<dbReference type="InterPro" id="IPR013849">
    <property type="entry name" value="DNA_helicase_Holl-junc_RuvA_I"/>
</dbReference>
<gene>
    <name evidence="6 8" type="primary">ruvA</name>
    <name evidence="8" type="ORF">DESHY_110174</name>
</gene>
<keyword evidence="9" id="KW-1185">Reference proteome</keyword>
<feature type="domain" description="Helix-hairpin-helix DNA-binding motif class 1" evidence="7">
    <location>
        <begin position="71"/>
        <end position="90"/>
    </location>
</feature>
<dbReference type="Pfam" id="PF01330">
    <property type="entry name" value="RuvA_N"/>
    <property type="match status" value="1"/>
</dbReference>